<dbReference type="EMBL" id="LVZK01000001">
    <property type="protein sequence ID" value="OAP86548.1"/>
    <property type="molecule type" value="Genomic_DNA"/>
</dbReference>
<keyword evidence="3" id="KW-1185">Reference proteome</keyword>
<protein>
    <submittedName>
        <fullName evidence="2">Uncharacterized protein</fullName>
    </submittedName>
</protein>
<proteinExistence type="predicted"/>
<gene>
    <name evidence="2" type="ORF">A4H34_05305</name>
</gene>
<evidence type="ECO:0000313" key="2">
    <source>
        <dbReference type="EMBL" id="OAP86548.1"/>
    </source>
</evidence>
<feature type="coiled-coil region" evidence="1">
    <location>
        <begin position="136"/>
        <end position="163"/>
    </location>
</feature>
<sequence>MSYAMVSGDLALPLPEHVDFDSALVQLSHVNEALHRSQIMAGSVNPDSMTGEMVEAWKREIEKLTGAVRRVSGMVHAVGQAIDSYKCLYRQTITDVKGMQEEWDGDMRAFKVIDVLGEGATDDQKKSLKDKQFELAGRYNRRIEKLDSEAETLSKKIESILGDLAPSAGKVGAGAGRRPDRNDLGVALFGGGGILGAQTMAANAEADAADFSRLVSDVDEDGVPTKRALEEMKKKGYLDRLGTDPYFCAAVAAKINPRRMADLGRKLDARIAKSTMVTQTGLIERDQLGQHGKDLQRLYGGLGASVMVATGSVPRGLDGEAKDTWETWKGLSEGGGVSMKVKSGDETMGQWRKDYLESIKVAGREVKAVGWSSGTIIGDKRGYVHLGQMFAMGAKAHPELTFSNEFVNGKDSVMHDLLKWDREQGADYRASYGTLSQTTGKHNLATHGNYSPFDGLGSRDPVANMMYGLDGDPKVSRDFLASDVDVPGNKDPNVARYLVGSRYALSHGISSYVDHGEQLGHVVDEATSGKDAVHDPHTFTAIRGYLQGYTEGLRSGGINGTDAGQSLGAQGEPCFGAAHYGLRSWTGQILKEYTDDLARELTTPSGVESGDGAVYDVKDKRYRLVLPASLVDDMTLAKRGLFTDLAFENGVRDTNTTGLHGRPPALLELANKATQGMYRDGVEAWRIDSKYGQHVVGRYGALLSHLELAEYNADVNVGEVKDKSHSNVRGLISDLTSAIPAGKVPGGSQALQATQDAAFNKWLSLDNRAQAVSDRDNAVETIANKLTQPTPNGQYSPVDMIENEAERQNNTYGAPQMRIRTNNELRDQLPKEEGFIDETNTPKKDTTPNEQEAYQFAKHSYWTESAQKHISNVTNVEKVIKDAYDGTLRDSK</sequence>
<name>A0A179B4C6_9ACTO</name>
<dbReference type="AlphaFoldDB" id="A0A179B4C6"/>
<accession>A0A179B4C6</accession>
<comment type="caution">
    <text evidence="2">The sequence shown here is derived from an EMBL/GenBank/DDBJ whole genome shotgun (WGS) entry which is preliminary data.</text>
</comment>
<evidence type="ECO:0000256" key="1">
    <source>
        <dbReference type="SAM" id="Coils"/>
    </source>
</evidence>
<reference evidence="2 3" key="1">
    <citation type="submission" date="2016-04" db="EMBL/GenBank/DDBJ databases">
        <title>Peptidophaga gingivicola gen. nov., sp. nov., isolated from human subgingival plaque.</title>
        <authorList>
            <person name="Beall C.J."/>
            <person name="Mokrzan E.M."/>
            <person name="Griffen A.L."/>
            <person name="Leys E.J."/>
        </authorList>
    </citation>
    <scope>NUCLEOTIDE SEQUENCE [LARGE SCALE GENOMIC DNA]</scope>
    <source>
        <strain evidence="2 3">BA112</strain>
    </source>
</reference>
<keyword evidence="1" id="KW-0175">Coiled coil</keyword>
<dbReference type="Proteomes" id="UP000078368">
    <property type="component" value="Unassembled WGS sequence"/>
</dbReference>
<organism evidence="2 3">
    <name type="scientific">Peptidiphaga gingivicola</name>
    <dbReference type="NCBI Taxonomy" id="2741497"/>
    <lineage>
        <taxon>Bacteria</taxon>
        <taxon>Bacillati</taxon>
        <taxon>Actinomycetota</taxon>
        <taxon>Actinomycetes</taxon>
        <taxon>Actinomycetales</taxon>
        <taxon>Actinomycetaceae</taxon>
        <taxon>Peptidiphaga</taxon>
    </lineage>
</organism>
<evidence type="ECO:0000313" key="3">
    <source>
        <dbReference type="Proteomes" id="UP000078368"/>
    </source>
</evidence>